<keyword evidence="2" id="KW-0689">Ribosomal protein</keyword>
<dbReference type="PROSITE" id="PS51186">
    <property type="entry name" value="GNAT"/>
    <property type="match status" value="1"/>
</dbReference>
<dbReference type="Proteomes" id="UP000010824">
    <property type="component" value="Chromosome"/>
</dbReference>
<evidence type="ECO:0000313" key="2">
    <source>
        <dbReference type="EMBL" id="AGB01485.1"/>
    </source>
</evidence>
<feature type="domain" description="N-acetyltransferase" evidence="1">
    <location>
        <begin position="10"/>
        <end position="173"/>
    </location>
</feature>
<evidence type="ECO:0000313" key="3">
    <source>
        <dbReference type="Proteomes" id="UP000010824"/>
    </source>
</evidence>
<dbReference type="SUPFAM" id="SSF55729">
    <property type="entry name" value="Acyl-CoA N-acyltransferases (Nat)"/>
    <property type="match status" value="1"/>
</dbReference>
<dbReference type="InParanoid" id="L0HBS0"/>
<dbReference type="Gene3D" id="3.40.630.30">
    <property type="match status" value="1"/>
</dbReference>
<dbReference type="RefSeq" id="WP_015284449.1">
    <property type="nucleotide sequence ID" value="NC_019943.1"/>
</dbReference>
<accession>L0HBS0</accession>
<dbReference type="Pfam" id="PF13302">
    <property type="entry name" value="Acetyltransf_3"/>
    <property type="match status" value="1"/>
</dbReference>
<dbReference type="InterPro" id="IPR000182">
    <property type="entry name" value="GNAT_dom"/>
</dbReference>
<dbReference type="GO" id="GO:0005840">
    <property type="term" value="C:ribosome"/>
    <property type="evidence" value="ECO:0007669"/>
    <property type="project" value="UniProtKB-KW"/>
</dbReference>
<dbReference type="HOGENOM" id="CLU_013985_3_6_2"/>
<dbReference type="EMBL" id="CP003167">
    <property type="protein sequence ID" value="AGB01485.1"/>
    <property type="molecule type" value="Genomic_DNA"/>
</dbReference>
<dbReference type="KEGG" id="mfo:Metfor_0412"/>
<dbReference type="eggNOG" id="arCOG00842">
    <property type="taxonomic scope" value="Archaea"/>
</dbReference>
<dbReference type="AlphaFoldDB" id="L0HBS0"/>
<keyword evidence="2" id="KW-0808">Transferase</keyword>
<dbReference type="PANTHER" id="PTHR43792">
    <property type="entry name" value="GNAT FAMILY, PUTATIVE (AFU_ORTHOLOGUE AFUA_3G00765)-RELATED-RELATED"/>
    <property type="match status" value="1"/>
</dbReference>
<dbReference type="OrthoDB" id="120213at2157"/>
<keyword evidence="3" id="KW-1185">Reference proteome</keyword>
<proteinExistence type="predicted"/>
<dbReference type="GeneID" id="14309085"/>
<reference evidence="3" key="1">
    <citation type="submission" date="2011-12" db="EMBL/GenBank/DDBJ databases">
        <title>Complete sequence of Methanoregula formicicum SMSP.</title>
        <authorList>
            <person name="Lucas S."/>
            <person name="Han J."/>
            <person name="Lapidus A."/>
            <person name="Cheng J.-F."/>
            <person name="Goodwin L."/>
            <person name="Pitluck S."/>
            <person name="Peters L."/>
            <person name="Ovchinnikova G."/>
            <person name="Teshima H."/>
            <person name="Detter J.C."/>
            <person name="Han C."/>
            <person name="Tapia R."/>
            <person name="Land M."/>
            <person name="Hauser L."/>
            <person name="Kyrpides N."/>
            <person name="Ivanova N."/>
            <person name="Pagani I."/>
            <person name="Imachi H."/>
            <person name="Tamaki H."/>
            <person name="Sekiguchi Y."/>
            <person name="Kamagata Y."/>
            <person name="Cadillo-Quiroz H."/>
            <person name="Zinder S."/>
            <person name="Liu W.-T."/>
            <person name="Woyke T."/>
        </authorList>
    </citation>
    <scope>NUCLEOTIDE SEQUENCE [LARGE SCALE GENOMIC DNA]</scope>
    <source>
        <strain evidence="3">DSM 22288 / NBRC 105244 / SMSP</strain>
    </source>
</reference>
<keyword evidence="2" id="KW-0687">Ribonucleoprotein</keyword>
<sequence length="184" mass="20993">MRFCLSTTRLILDDLTAADLANIQAIARDPDFRKYVLIWLDTDEQIAAFLQHAMEGAKKTEGRLDYVLAARDRTTREFAGLTFIEIDPAQRSTAEIGIVLLPAFCRNGYGSEILRAFLKFGFETLGMHRVYGKCDELNRASARLMEKCGLVYEGTLREHVWLRDHWRSTRYYGMLAGEYAAGRA</sequence>
<reference evidence="2 3" key="2">
    <citation type="journal article" date="2014" name="Genome Announc.">
        <title>Complete Genome Sequence of Methanoregula formicica SMSPT, a Mesophilic Hydrogenotrophic Methanogen Isolated from a Methanogenic Upflow Anaerobic Sludge Blanket Reactor.</title>
        <authorList>
            <person name="Yamamoto K."/>
            <person name="Tamaki H."/>
            <person name="Cadillo-Quiroz H."/>
            <person name="Imachi H."/>
            <person name="Kyrpides N."/>
            <person name="Woyke T."/>
            <person name="Goodwin L."/>
            <person name="Zinder S.H."/>
            <person name="Kamagata Y."/>
            <person name="Liu W.T."/>
        </authorList>
    </citation>
    <scope>NUCLEOTIDE SEQUENCE [LARGE SCALE GENOMIC DNA]</scope>
    <source>
        <strain evidence="3">DSM 22288 / NBRC 105244 / SMSP</strain>
    </source>
</reference>
<organism evidence="2 3">
    <name type="scientific">Methanoregula formicica (strain DSM 22288 / NBRC 105244 / SMSP)</name>
    <dbReference type="NCBI Taxonomy" id="593750"/>
    <lineage>
        <taxon>Archaea</taxon>
        <taxon>Methanobacteriati</taxon>
        <taxon>Methanobacteriota</taxon>
        <taxon>Stenosarchaea group</taxon>
        <taxon>Methanomicrobia</taxon>
        <taxon>Methanomicrobiales</taxon>
        <taxon>Methanoregulaceae</taxon>
        <taxon>Methanoregula</taxon>
    </lineage>
</organism>
<dbReference type="InterPro" id="IPR016181">
    <property type="entry name" value="Acyl_CoA_acyltransferase"/>
</dbReference>
<name>L0HBS0_METFS</name>
<dbReference type="InterPro" id="IPR051531">
    <property type="entry name" value="N-acetyltransferase"/>
</dbReference>
<protein>
    <submittedName>
        <fullName evidence="2">Acetyltransferase, ribosomal protein N-acetylase</fullName>
    </submittedName>
</protein>
<evidence type="ECO:0000259" key="1">
    <source>
        <dbReference type="PROSITE" id="PS51186"/>
    </source>
</evidence>
<dbReference type="STRING" id="593750.Metfor_0412"/>
<dbReference type="GO" id="GO:0016747">
    <property type="term" value="F:acyltransferase activity, transferring groups other than amino-acyl groups"/>
    <property type="evidence" value="ECO:0007669"/>
    <property type="project" value="InterPro"/>
</dbReference>
<gene>
    <name evidence="2" type="ordered locus">Metfor_0412</name>
</gene>